<comment type="cofactor">
    <cofactor evidence="1 5">
        <name>FAD</name>
        <dbReference type="ChEBI" id="CHEBI:57692"/>
    </cofactor>
</comment>
<dbReference type="InterPro" id="IPR000172">
    <property type="entry name" value="GMC_OxRdtase_N"/>
</dbReference>
<feature type="binding site" evidence="5">
    <location>
        <position position="220"/>
    </location>
    <ligand>
        <name>FAD</name>
        <dbReference type="ChEBI" id="CHEBI:57692"/>
    </ligand>
</feature>
<evidence type="ECO:0000256" key="2">
    <source>
        <dbReference type="ARBA" id="ARBA00010790"/>
    </source>
</evidence>
<dbReference type="EMBL" id="FQXE01000021">
    <property type="protein sequence ID" value="SHI31546.1"/>
    <property type="molecule type" value="Genomic_DNA"/>
</dbReference>
<sequence length="533" mass="57493">MREDHFDVVIVGAGSAGCVLADKLTEGRPHQKILLIEAGSRDRMEMLHVPAGFNYVAFDKRVIWDYKTEPEPGLGGRRIDYVRGRVLGGSSSINAMVHVRGNPADYDGWAASGCTGWGWADVLPHFRDMEQHADGASGLHGAGGPMPVTPAQRHPASDAFIKAMVQSGLRFTSDFDAGGQEGAGYYHQAVKRGRRQSAAKTFLRRALRRPNLSLCTDSIVERIEFDGKVATGVWVSRKGAPGVLMRGRKIVLCGGTVGSAQLLQLSGIGPAARLSKLGIPVLIDRPAVGENVQDHYQAPVVVRTRNIPTLNDYAGGLALLGQIARYYLRRDGLLAYNATQAGAFVRSAGDVPHPDLQILFAPGALDPAAHPRKLDKTAGVTAIVCALQPESRGHIRITSRRAQDYPEILGGYLAHPYDRAMMLRGMRFLRKVFAQEALRPYVAEEFAPGTGVASDEDLLDFCRRKGDSVHHPVGSCRMGGDGDAVADPELRVRGVGGLYVADASVMPRIIRGNTNAATLMIASKASEIIRRGK</sequence>
<dbReference type="SUPFAM" id="SSF54373">
    <property type="entry name" value="FAD-linked reductases, C-terminal domain"/>
    <property type="match status" value="1"/>
</dbReference>
<dbReference type="InterPro" id="IPR036188">
    <property type="entry name" value="FAD/NAD-bd_sf"/>
</dbReference>
<feature type="binding site" evidence="5">
    <location>
        <position position="86"/>
    </location>
    <ligand>
        <name>FAD</name>
        <dbReference type="ChEBI" id="CHEBI:57692"/>
    </ligand>
</feature>
<dbReference type="RefSeq" id="WP_073109420.1">
    <property type="nucleotide sequence ID" value="NZ_FQXE01000021.1"/>
</dbReference>
<dbReference type="OrthoDB" id="9785276at2"/>
<name>A0A1M6A4Y5_9BURK</name>
<evidence type="ECO:0000313" key="9">
    <source>
        <dbReference type="Proteomes" id="UP000184226"/>
    </source>
</evidence>
<evidence type="ECO:0000259" key="6">
    <source>
        <dbReference type="Pfam" id="PF00732"/>
    </source>
</evidence>
<evidence type="ECO:0000259" key="7">
    <source>
        <dbReference type="Pfam" id="PF05199"/>
    </source>
</evidence>
<dbReference type="PANTHER" id="PTHR11552:SF147">
    <property type="entry name" value="CHOLINE DEHYDROGENASE, MITOCHONDRIAL"/>
    <property type="match status" value="1"/>
</dbReference>
<dbReference type="PROSITE" id="PS51257">
    <property type="entry name" value="PROKAR_LIPOPROTEIN"/>
    <property type="match status" value="1"/>
</dbReference>
<dbReference type="SUPFAM" id="SSF51905">
    <property type="entry name" value="FAD/NAD(P)-binding domain"/>
    <property type="match status" value="1"/>
</dbReference>
<evidence type="ECO:0000256" key="1">
    <source>
        <dbReference type="ARBA" id="ARBA00001974"/>
    </source>
</evidence>
<dbReference type="PIRSF" id="PIRSF000137">
    <property type="entry name" value="Alcohol_oxidase"/>
    <property type="match status" value="1"/>
</dbReference>
<dbReference type="PANTHER" id="PTHR11552">
    <property type="entry name" value="GLUCOSE-METHANOL-CHOLINE GMC OXIDOREDUCTASE"/>
    <property type="match status" value="1"/>
</dbReference>
<evidence type="ECO:0000256" key="5">
    <source>
        <dbReference type="PIRSR" id="PIRSR000137-2"/>
    </source>
</evidence>
<reference evidence="8 9" key="1">
    <citation type="submission" date="2016-11" db="EMBL/GenBank/DDBJ databases">
        <authorList>
            <person name="Jaros S."/>
            <person name="Januszkiewicz K."/>
            <person name="Wedrychowicz H."/>
        </authorList>
    </citation>
    <scope>NUCLEOTIDE SEQUENCE [LARGE SCALE GENOMIC DNA]</scope>
    <source>
        <strain evidence="8 9">CGMCC 1.10190</strain>
    </source>
</reference>
<comment type="similarity">
    <text evidence="2">Belongs to the GMC oxidoreductase family.</text>
</comment>
<evidence type="ECO:0000256" key="4">
    <source>
        <dbReference type="ARBA" id="ARBA00022827"/>
    </source>
</evidence>
<dbReference type="AlphaFoldDB" id="A0A1M6A4Y5"/>
<feature type="binding site" evidence="5">
    <location>
        <begin position="94"/>
        <end position="97"/>
    </location>
    <ligand>
        <name>FAD</name>
        <dbReference type="ChEBI" id="CHEBI:57692"/>
    </ligand>
</feature>
<keyword evidence="9" id="KW-1185">Reference proteome</keyword>
<organism evidence="8 9">
    <name type="scientific">Pollutimonas bauzanensis</name>
    <dbReference type="NCBI Taxonomy" id="658167"/>
    <lineage>
        <taxon>Bacteria</taxon>
        <taxon>Pseudomonadati</taxon>
        <taxon>Pseudomonadota</taxon>
        <taxon>Betaproteobacteria</taxon>
        <taxon>Burkholderiales</taxon>
        <taxon>Alcaligenaceae</taxon>
        <taxon>Pollutimonas</taxon>
    </lineage>
</organism>
<protein>
    <submittedName>
        <fullName evidence="8">Choline dehydrogenase</fullName>
    </submittedName>
</protein>
<gene>
    <name evidence="8" type="ORF">SAMN04488135_12118</name>
</gene>
<feature type="domain" description="Glucose-methanol-choline oxidoreductase C-terminal" evidence="7">
    <location>
        <begin position="389"/>
        <end position="522"/>
    </location>
</feature>
<evidence type="ECO:0000313" key="8">
    <source>
        <dbReference type="EMBL" id="SHI31546.1"/>
    </source>
</evidence>
<keyword evidence="3" id="KW-0285">Flavoprotein</keyword>
<proteinExistence type="inferred from homology"/>
<feature type="domain" description="Glucose-methanol-choline oxidoreductase N-terminal" evidence="6">
    <location>
        <begin position="7"/>
        <end position="296"/>
    </location>
</feature>
<dbReference type="Pfam" id="PF00732">
    <property type="entry name" value="GMC_oxred_N"/>
    <property type="match status" value="1"/>
</dbReference>
<dbReference type="Gene3D" id="3.50.50.60">
    <property type="entry name" value="FAD/NAD(P)-binding domain"/>
    <property type="match status" value="1"/>
</dbReference>
<dbReference type="STRING" id="658167.SAMN04488135_12118"/>
<dbReference type="GO" id="GO:0050660">
    <property type="term" value="F:flavin adenine dinucleotide binding"/>
    <property type="evidence" value="ECO:0007669"/>
    <property type="project" value="InterPro"/>
</dbReference>
<accession>A0A1M6A4Y5</accession>
<evidence type="ECO:0000256" key="3">
    <source>
        <dbReference type="ARBA" id="ARBA00022630"/>
    </source>
</evidence>
<dbReference type="Pfam" id="PF05199">
    <property type="entry name" value="GMC_oxred_C"/>
    <property type="match status" value="1"/>
</dbReference>
<dbReference type="Gene3D" id="3.30.560.10">
    <property type="entry name" value="Glucose Oxidase, domain 3"/>
    <property type="match status" value="1"/>
</dbReference>
<dbReference type="GO" id="GO:0016614">
    <property type="term" value="F:oxidoreductase activity, acting on CH-OH group of donors"/>
    <property type="evidence" value="ECO:0007669"/>
    <property type="project" value="InterPro"/>
</dbReference>
<dbReference type="InterPro" id="IPR012132">
    <property type="entry name" value="GMC_OxRdtase"/>
</dbReference>
<dbReference type="InterPro" id="IPR007867">
    <property type="entry name" value="GMC_OxRtase_C"/>
</dbReference>
<dbReference type="Proteomes" id="UP000184226">
    <property type="component" value="Unassembled WGS sequence"/>
</dbReference>
<keyword evidence="4 5" id="KW-0274">FAD</keyword>